<organism evidence="13 14">
    <name type="scientific">Polarella glacialis</name>
    <name type="common">Dinoflagellate</name>
    <dbReference type="NCBI Taxonomy" id="89957"/>
    <lineage>
        <taxon>Eukaryota</taxon>
        <taxon>Sar</taxon>
        <taxon>Alveolata</taxon>
        <taxon>Dinophyceae</taxon>
        <taxon>Suessiales</taxon>
        <taxon>Suessiaceae</taxon>
        <taxon>Polarella</taxon>
    </lineage>
</organism>
<dbReference type="FunFam" id="3.30.70.330:FF:000059">
    <property type="entry name" value="splicing factor 3B subunit 4"/>
    <property type="match status" value="1"/>
</dbReference>
<evidence type="ECO:0000256" key="7">
    <source>
        <dbReference type="ARBA" id="ARBA00023187"/>
    </source>
</evidence>
<comment type="similarity">
    <text evidence="2">Belongs to the SF3B4 family.</text>
</comment>
<keyword evidence="14" id="KW-1185">Reference proteome</keyword>
<dbReference type="Proteomes" id="UP000654075">
    <property type="component" value="Unassembled WGS sequence"/>
</dbReference>
<protein>
    <recommendedName>
        <fullName evidence="9">Splicing factor 3B subunit 4</fullName>
    </recommendedName>
</protein>
<sequence>DHVKRWGNWEWYKDDVTKQKLLLHPELQGGQSRRPALPAAPPTAAPWAPAAPPTAAPWATPPSQQAAQPKAAPWGPPAQSGQPYHNPQAPVSMPMPPPQVGANLFIGNLEPEVDEKMLYDTFSAFGVLLFAKVMRDPDTGASRGFGFISYDSFEGSDAALAGMNGQFLCNRPISASYAYKKETKGERHGSAAERLIAANRPSDLPKGPGAAPAKGGGKGGPPGMPSMRPPMLPPGMPPPPGMGMGGPAPGMPRY</sequence>
<dbReference type="PANTHER" id="PTHR48030">
    <property type="entry name" value="SPLICING FACTOR 3B SUBUNIT 4"/>
    <property type="match status" value="1"/>
</dbReference>
<keyword evidence="5" id="KW-0677">Repeat</keyword>
<dbReference type="InterPro" id="IPR052084">
    <property type="entry name" value="SF3B4_spliceosome_assoc"/>
</dbReference>
<evidence type="ECO:0000256" key="6">
    <source>
        <dbReference type="ARBA" id="ARBA00022884"/>
    </source>
</evidence>
<dbReference type="GO" id="GO:0003723">
    <property type="term" value="F:RNA binding"/>
    <property type="evidence" value="ECO:0007669"/>
    <property type="project" value="UniProtKB-UniRule"/>
</dbReference>
<keyword evidence="3" id="KW-0507">mRNA processing</keyword>
<evidence type="ECO:0000256" key="2">
    <source>
        <dbReference type="ARBA" id="ARBA00008363"/>
    </source>
</evidence>
<evidence type="ECO:0000256" key="5">
    <source>
        <dbReference type="ARBA" id="ARBA00022737"/>
    </source>
</evidence>
<evidence type="ECO:0000313" key="13">
    <source>
        <dbReference type="EMBL" id="CAE8604673.1"/>
    </source>
</evidence>
<evidence type="ECO:0000256" key="10">
    <source>
        <dbReference type="PROSITE-ProRule" id="PRU00176"/>
    </source>
</evidence>
<evidence type="ECO:0000256" key="11">
    <source>
        <dbReference type="SAM" id="MobiDB-lite"/>
    </source>
</evidence>
<accession>A0A813EU38</accession>
<feature type="compositionally biased region" description="Low complexity" evidence="11">
    <location>
        <begin position="56"/>
        <end position="73"/>
    </location>
</feature>
<gene>
    <name evidence="13" type="ORF">PGLA1383_LOCUS22822</name>
</gene>
<keyword evidence="6 10" id="KW-0694">RNA-binding</keyword>
<evidence type="ECO:0000256" key="3">
    <source>
        <dbReference type="ARBA" id="ARBA00022664"/>
    </source>
</evidence>
<dbReference type="GO" id="GO:0071011">
    <property type="term" value="C:precatalytic spliceosome"/>
    <property type="evidence" value="ECO:0007669"/>
    <property type="project" value="TreeGrafter"/>
</dbReference>
<dbReference type="InterPro" id="IPR012677">
    <property type="entry name" value="Nucleotide-bd_a/b_plait_sf"/>
</dbReference>
<proteinExistence type="inferred from homology"/>
<keyword evidence="8" id="KW-0539">Nucleus</keyword>
<name>A0A813EU38_POLGL</name>
<feature type="domain" description="RRM" evidence="12">
    <location>
        <begin position="102"/>
        <end position="180"/>
    </location>
</feature>
<dbReference type="OMA" id="WQSACAK"/>
<keyword evidence="7" id="KW-0508">mRNA splicing</keyword>
<evidence type="ECO:0000256" key="4">
    <source>
        <dbReference type="ARBA" id="ARBA00022728"/>
    </source>
</evidence>
<comment type="caution">
    <text evidence="13">The sequence shown here is derived from an EMBL/GenBank/DDBJ whole genome shotgun (WGS) entry which is preliminary data.</text>
</comment>
<evidence type="ECO:0000259" key="12">
    <source>
        <dbReference type="PROSITE" id="PS50102"/>
    </source>
</evidence>
<evidence type="ECO:0000256" key="9">
    <source>
        <dbReference type="ARBA" id="ARBA00070533"/>
    </source>
</evidence>
<dbReference type="GO" id="GO:0005730">
    <property type="term" value="C:nucleolus"/>
    <property type="evidence" value="ECO:0007669"/>
    <property type="project" value="TreeGrafter"/>
</dbReference>
<feature type="compositionally biased region" description="Pro residues" evidence="11">
    <location>
        <begin position="222"/>
        <end position="241"/>
    </location>
</feature>
<dbReference type="Gene3D" id="3.30.70.330">
    <property type="match status" value="1"/>
</dbReference>
<dbReference type="InterPro" id="IPR035979">
    <property type="entry name" value="RBD_domain_sf"/>
</dbReference>
<dbReference type="OrthoDB" id="10259687at2759"/>
<comment type="subcellular location">
    <subcellularLocation>
        <location evidence="1">Nucleus</location>
    </subcellularLocation>
</comment>
<dbReference type="GO" id="GO:0006397">
    <property type="term" value="P:mRNA processing"/>
    <property type="evidence" value="ECO:0007669"/>
    <property type="project" value="UniProtKB-KW"/>
</dbReference>
<dbReference type="EMBL" id="CAJNNV010016780">
    <property type="protein sequence ID" value="CAE8604673.1"/>
    <property type="molecule type" value="Genomic_DNA"/>
</dbReference>
<keyword evidence="4" id="KW-0747">Spliceosome</keyword>
<evidence type="ECO:0000256" key="1">
    <source>
        <dbReference type="ARBA" id="ARBA00004123"/>
    </source>
</evidence>
<dbReference type="PANTHER" id="PTHR48030:SF3">
    <property type="entry name" value="SPLICING FACTOR 3B SUBUNIT 4"/>
    <property type="match status" value="1"/>
</dbReference>
<feature type="non-terminal residue" evidence="13">
    <location>
        <position position="1"/>
    </location>
</feature>
<dbReference type="Pfam" id="PF00076">
    <property type="entry name" value="RRM_1"/>
    <property type="match status" value="1"/>
</dbReference>
<reference evidence="13" key="1">
    <citation type="submission" date="2021-02" db="EMBL/GenBank/DDBJ databases">
        <authorList>
            <person name="Dougan E. K."/>
            <person name="Rhodes N."/>
            <person name="Thang M."/>
            <person name="Chan C."/>
        </authorList>
    </citation>
    <scope>NUCLEOTIDE SEQUENCE</scope>
</reference>
<dbReference type="GO" id="GO:0008380">
    <property type="term" value="P:RNA splicing"/>
    <property type="evidence" value="ECO:0007669"/>
    <property type="project" value="UniProtKB-KW"/>
</dbReference>
<dbReference type="InterPro" id="IPR000504">
    <property type="entry name" value="RRM_dom"/>
</dbReference>
<dbReference type="GO" id="GO:0048026">
    <property type="term" value="P:positive regulation of mRNA splicing, via spliceosome"/>
    <property type="evidence" value="ECO:0007669"/>
    <property type="project" value="TreeGrafter"/>
</dbReference>
<dbReference type="SMART" id="SM00360">
    <property type="entry name" value="RRM"/>
    <property type="match status" value="1"/>
</dbReference>
<dbReference type="AlphaFoldDB" id="A0A813EU38"/>
<feature type="region of interest" description="Disordered" evidence="11">
    <location>
        <begin position="198"/>
        <end position="254"/>
    </location>
</feature>
<dbReference type="SUPFAM" id="SSF54928">
    <property type="entry name" value="RNA-binding domain, RBD"/>
    <property type="match status" value="1"/>
</dbReference>
<evidence type="ECO:0000256" key="8">
    <source>
        <dbReference type="ARBA" id="ARBA00023242"/>
    </source>
</evidence>
<dbReference type="CDD" id="cd12335">
    <property type="entry name" value="RRM2_SF3B4"/>
    <property type="match status" value="1"/>
</dbReference>
<feature type="region of interest" description="Disordered" evidence="11">
    <location>
        <begin position="27"/>
        <end position="94"/>
    </location>
</feature>
<dbReference type="InterPro" id="IPR034159">
    <property type="entry name" value="SF3B4_RRM2"/>
</dbReference>
<feature type="compositionally biased region" description="Pro residues" evidence="11">
    <location>
        <begin position="38"/>
        <end position="55"/>
    </location>
</feature>
<dbReference type="PROSITE" id="PS50102">
    <property type="entry name" value="RRM"/>
    <property type="match status" value="1"/>
</dbReference>
<evidence type="ECO:0000313" key="14">
    <source>
        <dbReference type="Proteomes" id="UP000654075"/>
    </source>
</evidence>